<dbReference type="AlphaFoldDB" id="A0AAP2GUN9"/>
<reference evidence="3 4" key="1">
    <citation type="submission" date="2021-05" db="EMBL/GenBank/DDBJ databases">
        <title>A Polyphasic approach of four new species of the genus Ohtaekwangia: Ohtaekwangia histidinii sp. nov., Ohtaekwangia cretensis sp. nov., Ohtaekwangia indiensis sp. nov., Ohtaekwangia reichenbachii sp. nov. from diverse environment.</title>
        <authorList>
            <person name="Octaviana S."/>
        </authorList>
    </citation>
    <scope>NUCLEOTIDE SEQUENCE [LARGE SCALE GENOMIC DNA]</scope>
    <source>
        <strain evidence="3 4">PWU5</strain>
    </source>
</reference>
<dbReference type="InterPro" id="IPR019290">
    <property type="entry name" value="GlycosylTrfase-like_prok"/>
</dbReference>
<keyword evidence="1" id="KW-0472">Membrane</keyword>
<dbReference type="Pfam" id="PF10111">
    <property type="entry name" value="Glyco_tranf_2_2"/>
    <property type="match status" value="1"/>
</dbReference>
<evidence type="ECO:0000259" key="2">
    <source>
        <dbReference type="Pfam" id="PF10111"/>
    </source>
</evidence>
<gene>
    <name evidence="3" type="ORF">KK062_13390</name>
</gene>
<accession>A0AAP2GUN9</accession>
<name>A0AAP2GUN9_9BACT</name>
<proteinExistence type="predicted"/>
<keyword evidence="1" id="KW-1133">Transmembrane helix</keyword>
<organism evidence="3 4">
    <name type="scientific">Dawidia cretensis</name>
    <dbReference type="NCBI Taxonomy" id="2782350"/>
    <lineage>
        <taxon>Bacteria</taxon>
        <taxon>Pseudomonadati</taxon>
        <taxon>Bacteroidota</taxon>
        <taxon>Cytophagia</taxon>
        <taxon>Cytophagales</taxon>
        <taxon>Chryseotaleaceae</taxon>
        <taxon>Dawidia</taxon>
    </lineage>
</organism>
<keyword evidence="4" id="KW-1185">Reference proteome</keyword>
<dbReference type="EMBL" id="JAHESE010000011">
    <property type="protein sequence ID" value="MBT1709230.1"/>
    <property type="molecule type" value="Genomic_DNA"/>
</dbReference>
<feature type="transmembrane region" description="Helical" evidence="1">
    <location>
        <begin position="6"/>
        <end position="25"/>
    </location>
</feature>
<feature type="domain" description="Glycosyltransferase 2-like prokaryotic type" evidence="2">
    <location>
        <begin position="66"/>
        <end position="136"/>
    </location>
</feature>
<evidence type="ECO:0000313" key="4">
    <source>
        <dbReference type="Proteomes" id="UP001319080"/>
    </source>
</evidence>
<dbReference type="Proteomes" id="UP001319080">
    <property type="component" value="Unassembled WGS sequence"/>
</dbReference>
<evidence type="ECO:0000313" key="3">
    <source>
        <dbReference type="EMBL" id="MBT1709230.1"/>
    </source>
</evidence>
<protein>
    <recommendedName>
        <fullName evidence="2">Glycosyltransferase 2-like prokaryotic type domain-containing protein</fullName>
    </recommendedName>
</protein>
<sequence length="164" mass="18609">MKGKGILLLIALVLPTGIFVFLKYFGRNEFAVEPLYQVAPKEGVATECGAVNFPYHVPDSALQKYVQMGKDSMVLLAVGELNKESSNQLKRVEEEFGDISFIRRLMTNQTPLNRTLRKCVFLLPESSNLVLIDKEGTIRGQYNASDREDIDRMLTELTIIFKKY</sequence>
<dbReference type="RefSeq" id="WP_254084811.1">
    <property type="nucleotide sequence ID" value="NZ_JAHESE010000011.1"/>
</dbReference>
<evidence type="ECO:0000256" key="1">
    <source>
        <dbReference type="SAM" id="Phobius"/>
    </source>
</evidence>
<comment type="caution">
    <text evidence="3">The sequence shown here is derived from an EMBL/GenBank/DDBJ whole genome shotgun (WGS) entry which is preliminary data.</text>
</comment>
<keyword evidence="1" id="KW-0812">Transmembrane</keyword>